<feature type="transmembrane region" description="Helical" evidence="6">
    <location>
        <begin position="289"/>
        <end position="307"/>
    </location>
</feature>
<dbReference type="CDD" id="cd17324">
    <property type="entry name" value="MFS_NepI_like"/>
    <property type="match status" value="1"/>
</dbReference>
<dbReference type="InterPro" id="IPR036259">
    <property type="entry name" value="MFS_trans_sf"/>
</dbReference>
<feature type="transmembrane region" description="Helical" evidence="6">
    <location>
        <begin position="262"/>
        <end position="283"/>
    </location>
</feature>
<keyword evidence="2" id="KW-1003">Cell membrane</keyword>
<dbReference type="AlphaFoldDB" id="A0A327QTF1"/>
<keyword evidence="4 6" id="KW-1133">Transmembrane helix</keyword>
<evidence type="ECO:0000256" key="2">
    <source>
        <dbReference type="ARBA" id="ARBA00022475"/>
    </source>
</evidence>
<dbReference type="Pfam" id="PF07690">
    <property type="entry name" value="MFS_1"/>
    <property type="match status" value="1"/>
</dbReference>
<feature type="transmembrane region" description="Helical" evidence="6">
    <location>
        <begin position="199"/>
        <end position="216"/>
    </location>
</feature>
<proteinExistence type="predicted"/>
<dbReference type="GO" id="GO:0005886">
    <property type="term" value="C:plasma membrane"/>
    <property type="evidence" value="ECO:0007669"/>
    <property type="project" value="UniProtKB-SubCell"/>
</dbReference>
<dbReference type="Proteomes" id="UP000249547">
    <property type="component" value="Unassembled WGS sequence"/>
</dbReference>
<reference evidence="8 9" key="1">
    <citation type="submission" date="2018-06" db="EMBL/GenBank/DDBJ databases">
        <title>Genomic Encyclopedia of Archaeal and Bacterial Type Strains, Phase II (KMG-II): from individual species to whole genera.</title>
        <authorList>
            <person name="Goeker M."/>
        </authorList>
    </citation>
    <scope>NUCLEOTIDE SEQUENCE [LARGE SCALE GENOMIC DNA]</scope>
    <source>
        <strain evidence="8 9">DSM 23857</strain>
    </source>
</reference>
<keyword evidence="9" id="KW-1185">Reference proteome</keyword>
<feature type="transmembrane region" description="Helical" evidence="6">
    <location>
        <begin position="42"/>
        <end position="63"/>
    </location>
</feature>
<feature type="transmembrane region" description="Helical" evidence="6">
    <location>
        <begin position="236"/>
        <end position="255"/>
    </location>
</feature>
<evidence type="ECO:0000256" key="6">
    <source>
        <dbReference type="SAM" id="Phobius"/>
    </source>
</evidence>
<comment type="caution">
    <text evidence="8">The sequence shown here is derived from an EMBL/GenBank/DDBJ whole genome shotgun (WGS) entry which is preliminary data.</text>
</comment>
<evidence type="ECO:0000256" key="1">
    <source>
        <dbReference type="ARBA" id="ARBA00004651"/>
    </source>
</evidence>
<comment type="subcellular location">
    <subcellularLocation>
        <location evidence="1">Cell membrane</location>
        <topology evidence="1">Multi-pass membrane protein</topology>
    </subcellularLocation>
</comment>
<dbReference type="Gene3D" id="1.20.1250.20">
    <property type="entry name" value="MFS general substrate transporter like domains"/>
    <property type="match status" value="1"/>
</dbReference>
<dbReference type="InterPro" id="IPR020846">
    <property type="entry name" value="MFS_dom"/>
</dbReference>
<dbReference type="EMBL" id="QLLL01000003">
    <property type="protein sequence ID" value="RAJ06982.1"/>
    <property type="molecule type" value="Genomic_DNA"/>
</dbReference>
<dbReference type="OrthoDB" id="199773at2"/>
<dbReference type="PANTHER" id="PTHR43124:SF3">
    <property type="entry name" value="CHLORAMPHENICOL EFFLUX PUMP RV0191"/>
    <property type="match status" value="1"/>
</dbReference>
<feature type="transmembrane region" description="Helical" evidence="6">
    <location>
        <begin position="7"/>
        <end position="30"/>
    </location>
</feature>
<evidence type="ECO:0000259" key="7">
    <source>
        <dbReference type="PROSITE" id="PS50850"/>
    </source>
</evidence>
<keyword evidence="3 6" id="KW-0812">Transmembrane</keyword>
<dbReference type="SUPFAM" id="SSF103473">
    <property type="entry name" value="MFS general substrate transporter"/>
    <property type="match status" value="1"/>
</dbReference>
<evidence type="ECO:0000313" key="8">
    <source>
        <dbReference type="EMBL" id="RAJ06982.1"/>
    </source>
</evidence>
<keyword evidence="5 6" id="KW-0472">Membrane</keyword>
<evidence type="ECO:0000313" key="9">
    <source>
        <dbReference type="Proteomes" id="UP000249547"/>
    </source>
</evidence>
<dbReference type="InterPro" id="IPR011701">
    <property type="entry name" value="MFS"/>
</dbReference>
<dbReference type="PANTHER" id="PTHR43124">
    <property type="entry name" value="PURINE EFFLUX PUMP PBUE"/>
    <property type="match status" value="1"/>
</dbReference>
<dbReference type="PROSITE" id="PS50850">
    <property type="entry name" value="MFS"/>
    <property type="match status" value="1"/>
</dbReference>
<protein>
    <submittedName>
        <fullName evidence="8">Putative MFS family arabinose efflux permease</fullName>
    </submittedName>
</protein>
<evidence type="ECO:0000256" key="3">
    <source>
        <dbReference type="ARBA" id="ARBA00022692"/>
    </source>
</evidence>
<name>A0A327QTF1_9BACT</name>
<evidence type="ECO:0000256" key="5">
    <source>
        <dbReference type="ARBA" id="ARBA00023136"/>
    </source>
</evidence>
<dbReference type="GO" id="GO:0022857">
    <property type="term" value="F:transmembrane transporter activity"/>
    <property type="evidence" value="ECO:0007669"/>
    <property type="project" value="InterPro"/>
</dbReference>
<evidence type="ECO:0000256" key="4">
    <source>
        <dbReference type="ARBA" id="ARBA00022989"/>
    </source>
</evidence>
<feature type="domain" description="Major facilitator superfamily (MFS) profile" evidence="7">
    <location>
        <begin position="4"/>
        <end position="381"/>
    </location>
</feature>
<accession>A0A327QTF1</accession>
<feature type="transmembrane region" description="Helical" evidence="6">
    <location>
        <begin position="70"/>
        <end position="87"/>
    </location>
</feature>
<organism evidence="8 9">
    <name type="scientific">Chitinophaga skermanii</name>
    <dbReference type="NCBI Taxonomy" id="331697"/>
    <lineage>
        <taxon>Bacteria</taxon>
        <taxon>Pseudomonadati</taxon>
        <taxon>Bacteroidota</taxon>
        <taxon>Chitinophagia</taxon>
        <taxon>Chitinophagales</taxon>
        <taxon>Chitinophagaceae</taxon>
        <taxon>Chitinophaga</taxon>
    </lineage>
</organism>
<sequence length="398" mass="43409">MKKYAYIGALGFLAVITTEFGIIGILPQVAAHYHISIDKAGYLLGAFALVIALTGPFMTLLASGFDRKKVMLAAIFIFLITGIVSSFSPPFGVLMFVRILPAFLQPVYIATALSVAVSKGNKQNENELMSIVFSGVAIAMVTTVPFATYIASISSWEYSFMIQAVISIIALLAIYWLLPPMPVNEKKSYGSQLQILTKPTFIVSTAMNFFMVSAWFSTYSYFAEYLTKAKEMNSTMVSYMLFVFGIIGVLANWTAGKMLNKNITFTTAFFLSGTIIVPILLHFSGANTFATIAVIALWGFLYSPSFLNASTYMISSAPHAMEFANSLATSFGNLGVTVGTTIGGWIIVSKGIQLTPWITVVFGTLAFTMMLLRHHLERKAPLHHNPIAPCKLEGTTPI</sequence>
<feature type="transmembrane region" description="Helical" evidence="6">
    <location>
        <begin position="93"/>
        <end position="116"/>
    </location>
</feature>
<dbReference type="InterPro" id="IPR050189">
    <property type="entry name" value="MFS_Efflux_Transporters"/>
</dbReference>
<feature type="transmembrane region" description="Helical" evidence="6">
    <location>
        <begin position="354"/>
        <end position="372"/>
    </location>
</feature>
<gene>
    <name evidence="8" type="ORF">LX64_02110</name>
</gene>
<feature type="transmembrane region" description="Helical" evidence="6">
    <location>
        <begin position="128"/>
        <end position="152"/>
    </location>
</feature>
<feature type="transmembrane region" description="Helical" evidence="6">
    <location>
        <begin position="327"/>
        <end position="348"/>
    </location>
</feature>
<dbReference type="RefSeq" id="WP_111597554.1">
    <property type="nucleotide sequence ID" value="NZ_QLLL01000003.1"/>
</dbReference>
<feature type="transmembrane region" description="Helical" evidence="6">
    <location>
        <begin position="158"/>
        <end position="178"/>
    </location>
</feature>